<comment type="catalytic activity">
    <reaction evidence="6">
        <text>L-threonyl-[protein] + ATP = 3-O-(5'-adenylyl)-L-threonyl-[protein] + diphosphate</text>
        <dbReference type="Rhea" id="RHEA:54292"/>
        <dbReference type="Rhea" id="RHEA-COMP:11060"/>
        <dbReference type="Rhea" id="RHEA-COMP:13847"/>
        <dbReference type="ChEBI" id="CHEBI:30013"/>
        <dbReference type="ChEBI" id="CHEBI:30616"/>
        <dbReference type="ChEBI" id="CHEBI:33019"/>
        <dbReference type="ChEBI" id="CHEBI:138113"/>
        <dbReference type="EC" id="2.7.7.108"/>
    </reaction>
</comment>
<dbReference type="EC" id="2.7.7.108" evidence="5"/>
<dbReference type="GO" id="GO:0005524">
    <property type="term" value="F:ATP binding"/>
    <property type="evidence" value="ECO:0007669"/>
    <property type="project" value="UniProtKB-KW"/>
</dbReference>
<sequence length="118" mass="13266">MTGEADPYLISGTDVLRNLAGITDGRQLALFENESVTLRYSELAKMPLTAEGTVSQLQWIHHYLFQDVYEWAGRIRTIDMSKGGGSVFQPLRLKQDYPLARLNIIIRSGNDGLPELIE</sequence>
<dbReference type="PANTHER" id="PTHR39560:SF1">
    <property type="entry name" value="PROTEIN ADENYLYLTRANSFERASE FIC-RELATED"/>
    <property type="match status" value="1"/>
</dbReference>
<dbReference type="GO" id="GO:0070733">
    <property type="term" value="F:AMPylase activity"/>
    <property type="evidence" value="ECO:0007669"/>
    <property type="project" value="UniProtKB-EC"/>
</dbReference>
<keyword evidence="1" id="KW-0808">Transferase</keyword>
<dbReference type="PANTHER" id="PTHR39560">
    <property type="entry name" value="PROTEIN ADENYLYLTRANSFERASE FIC-RELATED"/>
    <property type="match status" value="1"/>
</dbReference>
<evidence type="ECO:0000256" key="7">
    <source>
        <dbReference type="ARBA" id="ARBA00048696"/>
    </source>
</evidence>
<keyword evidence="2" id="KW-0548">Nucleotidyltransferase</keyword>
<keyword evidence="3" id="KW-0547">Nucleotide-binding</keyword>
<evidence type="ECO:0000256" key="1">
    <source>
        <dbReference type="ARBA" id="ARBA00022679"/>
    </source>
</evidence>
<dbReference type="AlphaFoldDB" id="A0AB39UBV1"/>
<dbReference type="Gene3D" id="1.10.3290.10">
    <property type="entry name" value="Fido-like domain"/>
    <property type="match status" value="1"/>
</dbReference>
<evidence type="ECO:0000256" key="5">
    <source>
        <dbReference type="ARBA" id="ARBA00034531"/>
    </source>
</evidence>
<keyword evidence="4" id="KW-0067">ATP-binding</keyword>
<reference evidence="8" key="1">
    <citation type="submission" date="2023-07" db="EMBL/GenBank/DDBJ databases">
        <title>Bifidobacterium aquikefiriaerophilum sp. nov. and Bifidobacterium eccum sp. nov., isolated from water kefir.</title>
        <authorList>
            <person name="Breselge S."/>
            <person name="Bellassi P."/>
            <person name="Barcenilla C."/>
            <person name="Alvarez-Ordonez A."/>
            <person name="Morelli L."/>
            <person name="Cotter P.D."/>
        </authorList>
    </citation>
    <scope>NUCLEOTIDE SEQUENCE</scope>
    <source>
        <strain evidence="8">WK048_4_13</strain>
    </source>
</reference>
<accession>A0AB39UBV1</accession>
<dbReference type="InterPro" id="IPR036597">
    <property type="entry name" value="Fido-like_dom_sf"/>
</dbReference>
<dbReference type="SUPFAM" id="SSF140931">
    <property type="entry name" value="Fic-like"/>
    <property type="match status" value="1"/>
</dbReference>
<evidence type="ECO:0000256" key="2">
    <source>
        <dbReference type="ARBA" id="ARBA00022695"/>
    </source>
</evidence>
<dbReference type="RefSeq" id="WP_369343121.1">
    <property type="nucleotide sequence ID" value="NZ_CP129675.1"/>
</dbReference>
<dbReference type="GO" id="GO:0051302">
    <property type="term" value="P:regulation of cell division"/>
    <property type="evidence" value="ECO:0007669"/>
    <property type="project" value="TreeGrafter"/>
</dbReference>
<protein>
    <recommendedName>
        <fullName evidence="5">protein adenylyltransferase</fullName>
        <ecNumber evidence="5">2.7.7.108</ecNumber>
    </recommendedName>
</protein>
<organism evidence="8">
    <name type="scientific">Bifidobacterium fermentum</name>
    <dbReference type="NCBI Taxonomy" id="3059035"/>
    <lineage>
        <taxon>Bacteria</taxon>
        <taxon>Bacillati</taxon>
        <taxon>Actinomycetota</taxon>
        <taxon>Actinomycetes</taxon>
        <taxon>Bifidobacteriales</taxon>
        <taxon>Bifidobacteriaceae</taxon>
        <taxon>Bifidobacterium</taxon>
    </lineage>
</organism>
<gene>
    <name evidence="8" type="ORF">QN217_10385</name>
</gene>
<evidence type="ECO:0000256" key="6">
    <source>
        <dbReference type="ARBA" id="ARBA00047939"/>
    </source>
</evidence>
<evidence type="ECO:0000313" key="8">
    <source>
        <dbReference type="EMBL" id="XDS46510.1"/>
    </source>
</evidence>
<evidence type="ECO:0000256" key="4">
    <source>
        <dbReference type="ARBA" id="ARBA00022840"/>
    </source>
</evidence>
<comment type="catalytic activity">
    <reaction evidence="7">
        <text>L-tyrosyl-[protein] + ATP = O-(5'-adenylyl)-L-tyrosyl-[protein] + diphosphate</text>
        <dbReference type="Rhea" id="RHEA:54288"/>
        <dbReference type="Rhea" id="RHEA-COMP:10136"/>
        <dbReference type="Rhea" id="RHEA-COMP:13846"/>
        <dbReference type="ChEBI" id="CHEBI:30616"/>
        <dbReference type="ChEBI" id="CHEBI:33019"/>
        <dbReference type="ChEBI" id="CHEBI:46858"/>
        <dbReference type="ChEBI" id="CHEBI:83624"/>
        <dbReference type="EC" id="2.7.7.108"/>
    </reaction>
</comment>
<evidence type="ECO:0000256" key="3">
    <source>
        <dbReference type="ARBA" id="ARBA00022741"/>
    </source>
</evidence>
<name>A0AB39UBV1_9BIFI</name>
<dbReference type="EMBL" id="CP129675">
    <property type="protein sequence ID" value="XDS46510.1"/>
    <property type="molecule type" value="Genomic_DNA"/>
</dbReference>
<proteinExistence type="predicted"/>